<proteinExistence type="predicted"/>
<evidence type="ECO:0000259" key="2">
    <source>
        <dbReference type="Pfam" id="PF19493"/>
    </source>
</evidence>
<feature type="domain" description="Trypsin-co-occurring" evidence="2">
    <location>
        <begin position="8"/>
        <end position="120"/>
    </location>
</feature>
<feature type="compositionally biased region" description="Gly residues" evidence="1">
    <location>
        <begin position="141"/>
        <end position="150"/>
    </location>
</feature>
<feature type="region of interest" description="Disordered" evidence="1">
    <location>
        <begin position="18"/>
        <end position="50"/>
    </location>
</feature>
<evidence type="ECO:0000313" key="3">
    <source>
        <dbReference type="EMBL" id="MCF2527861.1"/>
    </source>
</evidence>
<reference evidence="3" key="1">
    <citation type="submission" date="2022-01" db="EMBL/GenBank/DDBJ databases">
        <title>Genome-Based Taxonomic Classification of the Phylum Actinobacteria.</title>
        <authorList>
            <person name="Gao Y."/>
        </authorList>
    </citation>
    <scope>NUCLEOTIDE SEQUENCE</scope>
    <source>
        <strain evidence="3">KLBMP 8922</strain>
    </source>
</reference>
<accession>A0AA41PY71</accession>
<dbReference type="InterPro" id="IPR045794">
    <property type="entry name" value="Trypco1"/>
</dbReference>
<feature type="compositionally biased region" description="Pro residues" evidence="1">
    <location>
        <begin position="24"/>
        <end position="50"/>
    </location>
</feature>
<sequence>MTEYVRMRLEGGGTLLFEVGAGLPDPPLPLPPAPPGATAPPPPPPRPPKPAVDIIRDVPPGLQSALAPVGTAARIVLEQLRKAEPSEVEIEFGVDLSSPTATIITKTETPCHFKVRMCWAPDPDADPDAEQKPRPLQFLPTGGGSPAPTP</sequence>
<protein>
    <recommendedName>
        <fullName evidence="2">Trypsin-co-occurring domain-containing protein</fullName>
    </recommendedName>
</protein>
<keyword evidence="4" id="KW-1185">Reference proteome</keyword>
<dbReference type="NCBIfam" id="NF041216">
    <property type="entry name" value="CU044_2847_fam"/>
    <property type="match status" value="1"/>
</dbReference>
<evidence type="ECO:0000313" key="4">
    <source>
        <dbReference type="Proteomes" id="UP001165378"/>
    </source>
</evidence>
<dbReference type="AlphaFoldDB" id="A0AA41PY71"/>
<dbReference type="RefSeq" id="WP_235052031.1">
    <property type="nucleotide sequence ID" value="NZ_JAKFHA010000005.1"/>
</dbReference>
<dbReference type="Proteomes" id="UP001165378">
    <property type="component" value="Unassembled WGS sequence"/>
</dbReference>
<evidence type="ECO:0000256" key="1">
    <source>
        <dbReference type="SAM" id="MobiDB-lite"/>
    </source>
</evidence>
<name>A0AA41PY71_9ACTN</name>
<dbReference type="EMBL" id="JAKFHA010000005">
    <property type="protein sequence ID" value="MCF2527861.1"/>
    <property type="molecule type" value="Genomic_DNA"/>
</dbReference>
<comment type="caution">
    <text evidence="3">The sequence shown here is derived from an EMBL/GenBank/DDBJ whole genome shotgun (WGS) entry which is preliminary data.</text>
</comment>
<gene>
    <name evidence="3" type="ORF">LZ495_11615</name>
</gene>
<dbReference type="Pfam" id="PF19493">
    <property type="entry name" value="Trypco1"/>
    <property type="match status" value="1"/>
</dbReference>
<organism evidence="3 4">
    <name type="scientific">Yinghuangia soli</name>
    <dbReference type="NCBI Taxonomy" id="2908204"/>
    <lineage>
        <taxon>Bacteria</taxon>
        <taxon>Bacillati</taxon>
        <taxon>Actinomycetota</taxon>
        <taxon>Actinomycetes</taxon>
        <taxon>Kitasatosporales</taxon>
        <taxon>Streptomycetaceae</taxon>
        <taxon>Yinghuangia</taxon>
    </lineage>
</organism>
<feature type="region of interest" description="Disordered" evidence="1">
    <location>
        <begin position="120"/>
        <end position="150"/>
    </location>
</feature>